<reference evidence="2 3" key="1">
    <citation type="submission" date="2018-06" db="EMBL/GenBank/DDBJ databases">
        <title>Noncontiguous genome sequence of Ruminococcaceae bacterium ASD2818.</title>
        <authorList>
            <person name="Chaplin A.V."/>
            <person name="Sokolova S.R."/>
            <person name="Kochetkova T.O."/>
            <person name="Goltsov A.Y."/>
            <person name="Trofimov D.Y."/>
            <person name="Efimov B.A."/>
        </authorList>
    </citation>
    <scope>NUCLEOTIDE SEQUENCE [LARGE SCALE GENOMIC DNA]</scope>
    <source>
        <strain evidence="2 3">ASD2818</strain>
    </source>
</reference>
<evidence type="ECO:0000313" key="3">
    <source>
        <dbReference type="Proteomes" id="UP000249377"/>
    </source>
</evidence>
<evidence type="ECO:0000313" key="2">
    <source>
        <dbReference type="EMBL" id="RAQ25575.1"/>
    </source>
</evidence>
<comment type="caution">
    <text evidence="2">The sequence shown here is derived from an EMBL/GenBank/DDBJ whole genome shotgun (WGS) entry which is preliminary data.</text>
</comment>
<accession>A0A328UHH2</accession>
<feature type="signal peptide" evidence="1">
    <location>
        <begin position="1"/>
        <end position="27"/>
    </location>
</feature>
<organism evidence="2 3">
    <name type="scientific">Hydrogeniiclostridium mannosilyticum</name>
    <dbReference type="NCBI Taxonomy" id="2764322"/>
    <lineage>
        <taxon>Bacteria</taxon>
        <taxon>Bacillati</taxon>
        <taxon>Bacillota</taxon>
        <taxon>Clostridia</taxon>
        <taxon>Eubacteriales</taxon>
        <taxon>Acutalibacteraceae</taxon>
        <taxon>Hydrogeniiclostridium</taxon>
    </lineage>
</organism>
<evidence type="ECO:0000256" key="1">
    <source>
        <dbReference type="SAM" id="SignalP"/>
    </source>
</evidence>
<feature type="chain" id="PRO_5039318034" description="Clostripain" evidence="1">
    <location>
        <begin position="28"/>
        <end position="668"/>
    </location>
</feature>
<name>A0A328UHH2_9FIRM</name>
<dbReference type="Pfam" id="PF03415">
    <property type="entry name" value="Peptidase_C11"/>
    <property type="match status" value="1"/>
</dbReference>
<gene>
    <name evidence="2" type="ORF">DPQ25_11205</name>
</gene>
<dbReference type="RefSeq" id="WP_112333266.1">
    <property type="nucleotide sequence ID" value="NZ_QLYR01000008.1"/>
</dbReference>
<dbReference type="Proteomes" id="UP000249377">
    <property type="component" value="Unassembled WGS sequence"/>
</dbReference>
<keyword evidence="3" id="KW-1185">Reference proteome</keyword>
<sequence length="668" mass="73286">MKIVKHMKKRAMGLMLCLCLLAGLVSGCSAPKEKPMGEADTWSVFLYLCGSNLETQMGAAGKNLDEILAADIPDNVNVVIQTGGAEKWRSHDIPNDSINRWLVKDGGLSLLESLPQANMGDQQTFAGFLSYGVENYPAEKMCVIVWDHGSGSIEGAANDENYGFDALTLAEMDGALETVSEQMTDRFELFGFDACLMANYETASTLKPYARYLLASEEIEPSGGWDYGVLFGAISADKSISGGALGKAVCDGYYAKCEAGGKEATATLSVLDLSKLEGVQKAFDAMAGNMKESAVEAKGIQSIAQSAKNSQKYGGTSGEEGYSNMIDLRHFAENAVDVDDSKELIDALDDAIVYKVNGAQKSKSGGLSFYYPSHVEEQQLSEYYANICPSESYREYLKSVYSNIPEEPVKFTDLGSEAEDGSFQIALDESSRNYILSVDFLLLEYSLGMNGDTPVMTGSWFGRDNDMFTSEDGLSFHSNFRGIWLALNGCKLYVTPVEDTEDYIIFTAPISLNGERTNLRFAFIWDDAYENGGYYKLLGAWNGIDPVTGMSDKEITELKPTDKITAYYPYQTLTLGADGLPEYSKVLEREQEVPQGEYVITEEPLEAGDYGYQFVVTDIFGNQHFSYSAWMLMTKTAEELKNNPLPDGEYAAVVDTIMESTDSIAEEN</sequence>
<dbReference type="PANTHER" id="PTHR37835:SF1">
    <property type="entry name" value="ALPHA-CLOSTRIPAIN"/>
    <property type="match status" value="1"/>
</dbReference>
<dbReference type="AlphaFoldDB" id="A0A328UHH2"/>
<proteinExistence type="predicted"/>
<dbReference type="PROSITE" id="PS51257">
    <property type="entry name" value="PROKAR_LIPOPROTEIN"/>
    <property type="match status" value="1"/>
</dbReference>
<dbReference type="InterPro" id="IPR005077">
    <property type="entry name" value="Peptidase_C11"/>
</dbReference>
<dbReference type="EMBL" id="QLYR01000008">
    <property type="protein sequence ID" value="RAQ25575.1"/>
    <property type="molecule type" value="Genomic_DNA"/>
</dbReference>
<dbReference type="PANTHER" id="PTHR37835">
    <property type="entry name" value="ALPHA-CLOSTRIPAIN"/>
    <property type="match status" value="1"/>
</dbReference>
<evidence type="ECO:0008006" key="4">
    <source>
        <dbReference type="Google" id="ProtNLM"/>
    </source>
</evidence>
<keyword evidence="1" id="KW-0732">Signal</keyword>
<dbReference type="Gene3D" id="3.40.50.11970">
    <property type="match status" value="1"/>
</dbReference>
<protein>
    <recommendedName>
        <fullName evidence="4">Clostripain</fullName>
    </recommendedName>
</protein>